<proteinExistence type="predicted"/>
<reference evidence="3" key="1">
    <citation type="journal article" date="2019" name="Curr. Biol.">
        <title>Genome Sequence of Striga asiatica Provides Insight into the Evolution of Plant Parasitism.</title>
        <authorList>
            <person name="Yoshida S."/>
            <person name="Kim S."/>
            <person name="Wafula E.K."/>
            <person name="Tanskanen J."/>
            <person name="Kim Y.M."/>
            <person name="Honaas L."/>
            <person name="Yang Z."/>
            <person name="Spallek T."/>
            <person name="Conn C.E."/>
            <person name="Ichihashi Y."/>
            <person name="Cheong K."/>
            <person name="Cui S."/>
            <person name="Der J.P."/>
            <person name="Gundlach H."/>
            <person name="Jiao Y."/>
            <person name="Hori C."/>
            <person name="Ishida J.K."/>
            <person name="Kasahara H."/>
            <person name="Kiba T."/>
            <person name="Kim M.S."/>
            <person name="Koo N."/>
            <person name="Laohavisit A."/>
            <person name="Lee Y.H."/>
            <person name="Lumba S."/>
            <person name="McCourt P."/>
            <person name="Mortimer J.C."/>
            <person name="Mutuku J.M."/>
            <person name="Nomura T."/>
            <person name="Sasaki-Sekimoto Y."/>
            <person name="Seto Y."/>
            <person name="Wang Y."/>
            <person name="Wakatake T."/>
            <person name="Sakakibara H."/>
            <person name="Demura T."/>
            <person name="Yamaguchi S."/>
            <person name="Yoneyama K."/>
            <person name="Manabe R.I."/>
            <person name="Nelson D.C."/>
            <person name="Schulman A.H."/>
            <person name="Timko M.P."/>
            <person name="dePamphilis C.W."/>
            <person name="Choi D."/>
            <person name="Shirasu K."/>
        </authorList>
    </citation>
    <scope>NUCLEOTIDE SEQUENCE [LARGE SCALE GENOMIC DNA]</scope>
    <source>
        <strain evidence="3">cv. UVA1</strain>
    </source>
</reference>
<feature type="compositionally biased region" description="Polar residues" evidence="1">
    <location>
        <begin position="1"/>
        <end position="19"/>
    </location>
</feature>
<feature type="compositionally biased region" description="Basic and acidic residues" evidence="1">
    <location>
        <begin position="118"/>
        <end position="127"/>
    </location>
</feature>
<protein>
    <submittedName>
        <fullName evidence="2">BPI fold-containing family B member 1</fullName>
    </submittedName>
</protein>
<accession>A0A5A7QUM6</accession>
<evidence type="ECO:0000313" key="3">
    <source>
        <dbReference type="Proteomes" id="UP000325081"/>
    </source>
</evidence>
<dbReference type="EMBL" id="BKCP01008404">
    <property type="protein sequence ID" value="GER49063.1"/>
    <property type="molecule type" value="Genomic_DNA"/>
</dbReference>
<keyword evidence="3" id="KW-1185">Reference proteome</keyword>
<evidence type="ECO:0000313" key="2">
    <source>
        <dbReference type="EMBL" id="GER49063.1"/>
    </source>
</evidence>
<name>A0A5A7QUM6_STRAF</name>
<comment type="caution">
    <text evidence="2">The sequence shown here is derived from an EMBL/GenBank/DDBJ whole genome shotgun (WGS) entry which is preliminary data.</text>
</comment>
<dbReference type="AlphaFoldDB" id="A0A5A7QUM6"/>
<dbReference type="Proteomes" id="UP000325081">
    <property type="component" value="Unassembled WGS sequence"/>
</dbReference>
<evidence type="ECO:0000256" key="1">
    <source>
        <dbReference type="SAM" id="MobiDB-lite"/>
    </source>
</evidence>
<feature type="region of interest" description="Disordered" evidence="1">
    <location>
        <begin position="118"/>
        <end position="138"/>
    </location>
</feature>
<organism evidence="2 3">
    <name type="scientific">Striga asiatica</name>
    <name type="common">Asiatic witchweed</name>
    <name type="synonym">Buchnera asiatica</name>
    <dbReference type="NCBI Taxonomy" id="4170"/>
    <lineage>
        <taxon>Eukaryota</taxon>
        <taxon>Viridiplantae</taxon>
        <taxon>Streptophyta</taxon>
        <taxon>Embryophyta</taxon>
        <taxon>Tracheophyta</taxon>
        <taxon>Spermatophyta</taxon>
        <taxon>Magnoliopsida</taxon>
        <taxon>eudicotyledons</taxon>
        <taxon>Gunneridae</taxon>
        <taxon>Pentapetalae</taxon>
        <taxon>asterids</taxon>
        <taxon>lamiids</taxon>
        <taxon>Lamiales</taxon>
        <taxon>Orobanchaceae</taxon>
        <taxon>Buchnereae</taxon>
        <taxon>Striga</taxon>
    </lineage>
</organism>
<feature type="region of interest" description="Disordered" evidence="1">
    <location>
        <begin position="1"/>
        <end position="32"/>
    </location>
</feature>
<sequence>MGEKSSQGEPSNSTPTSISDKGKSKVGELVSTPPLELPSVLELLASPKDIAPLSDIPCPETITKNESNLVEVTIQSSSLGRRIVHRKKSSVTKQGDPEKKVSSEIMKIDKSVGFQGEETKGFHKRSSEVLLNESHSGL</sequence>
<gene>
    <name evidence="2" type="ORF">STAS_26277</name>
</gene>